<keyword evidence="2" id="KW-0808">Transferase</keyword>
<keyword evidence="3" id="KW-0328">Glycosyltransferase</keyword>
<evidence type="ECO:0000256" key="1">
    <source>
        <dbReference type="ARBA" id="ARBA00009003"/>
    </source>
</evidence>
<dbReference type="GeneID" id="98119050"/>
<comment type="similarity">
    <text evidence="1">Belongs to the glycosyltransferase 32 family.</text>
</comment>
<protein>
    <submittedName>
        <fullName evidence="3">Inositol phosphoceramide mannosyltransferase 3</fullName>
    </submittedName>
</protein>
<dbReference type="InterPro" id="IPR007577">
    <property type="entry name" value="GlycoTrfase_DXD_sugar-bd_CS"/>
</dbReference>
<dbReference type="Gene3D" id="3.90.550.20">
    <property type="match status" value="1"/>
</dbReference>
<sequence length="422" mass="48756">MILLARSRRRLLVLAITFCMVLIYVSLFHGFRVMTSTVQAAQKWGWSYASGSSQTPQKAQASDSAIPDEIYTEDDNSVEDVPEIRLAPEVKASEMMARPVATRLGTIPKIFHQSWIDSNLPTKFQQWSENCRKVHYDYEWVLWTNEDNENIVRKHFPWLLEAYLSLPSDIHRADFARNLYMYMFGGVHADLDFDCLRSSNVIFENYSTPYDTAAHAIVGEDESPNRIAFFGRLGTDEQFEESIPNAWMASTPGHPFFLIPLESVLKRFSREKQWTDSPEDVTGPGALRRAILRYHKHYIWQKYPEALENYMERYISAGPYKMRPDLNHTVQLLHHTAIYPYSWRPDNYDIRDVCWVLQDSFNAENCKKALEVEAKGSVAITYWSHTHTPTGHNGEHIKYITKKERISGLTAPSGSTSDKHMT</sequence>
<evidence type="ECO:0000256" key="2">
    <source>
        <dbReference type="ARBA" id="ARBA00022679"/>
    </source>
</evidence>
<comment type="caution">
    <text evidence="3">The sequence shown here is derived from an EMBL/GenBank/DDBJ whole genome shotgun (WGS) entry which is preliminary data.</text>
</comment>
<dbReference type="GO" id="GO:0016757">
    <property type="term" value="F:glycosyltransferase activity"/>
    <property type="evidence" value="ECO:0007669"/>
    <property type="project" value="UniProtKB-KW"/>
</dbReference>
<dbReference type="PANTHER" id="PTHR32385:SF23">
    <property type="entry name" value="NUCLEOTIDE-DIPHOSPHO-SUGAR TRANSFERASE"/>
    <property type="match status" value="1"/>
</dbReference>
<keyword evidence="4" id="KW-1185">Reference proteome</keyword>
<dbReference type="EMBL" id="JABSNW010000005">
    <property type="protein sequence ID" value="KAL2887317.1"/>
    <property type="molecule type" value="Genomic_DNA"/>
</dbReference>
<organism evidence="3 4">
    <name type="scientific">Ceratocystis lukuohia</name>
    <dbReference type="NCBI Taxonomy" id="2019550"/>
    <lineage>
        <taxon>Eukaryota</taxon>
        <taxon>Fungi</taxon>
        <taxon>Dikarya</taxon>
        <taxon>Ascomycota</taxon>
        <taxon>Pezizomycotina</taxon>
        <taxon>Sordariomycetes</taxon>
        <taxon>Hypocreomycetidae</taxon>
        <taxon>Microascales</taxon>
        <taxon>Ceratocystidaceae</taxon>
        <taxon>Ceratocystis</taxon>
    </lineage>
</organism>
<name>A0ABR4MGB1_9PEZI</name>
<dbReference type="InterPro" id="IPR051706">
    <property type="entry name" value="Glycosyltransferase_domain"/>
</dbReference>
<accession>A0ABR4MGB1</accession>
<evidence type="ECO:0000313" key="4">
    <source>
        <dbReference type="Proteomes" id="UP001610728"/>
    </source>
</evidence>
<dbReference type="RefSeq" id="XP_070858497.1">
    <property type="nucleotide sequence ID" value="XM_071003396.1"/>
</dbReference>
<dbReference type="Proteomes" id="UP001610728">
    <property type="component" value="Unassembled WGS sequence"/>
</dbReference>
<dbReference type="InterPro" id="IPR029044">
    <property type="entry name" value="Nucleotide-diphossugar_trans"/>
</dbReference>
<dbReference type="SUPFAM" id="SSF53448">
    <property type="entry name" value="Nucleotide-diphospho-sugar transferases"/>
    <property type="match status" value="1"/>
</dbReference>
<dbReference type="Pfam" id="PF04488">
    <property type="entry name" value="Gly_transf_sug"/>
    <property type="match status" value="1"/>
</dbReference>
<dbReference type="PANTHER" id="PTHR32385">
    <property type="entry name" value="MANNOSYL PHOSPHORYLINOSITOL CERAMIDE SYNTHASE"/>
    <property type="match status" value="1"/>
</dbReference>
<reference evidence="3 4" key="1">
    <citation type="submission" date="2020-05" db="EMBL/GenBank/DDBJ databases">
        <title>Ceratocystis lukuohia genome.</title>
        <authorList>
            <person name="Harrington T.C."/>
            <person name="Kim K."/>
            <person name="Mayers C.G."/>
        </authorList>
    </citation>
    <scope>NUCLEOTIDE SEQUENCE [LARGE SCALE GENOMIC DNA]</scope>
    <source>
        <strain evidence="3 4">C4212</strain>
    </source>
</reference>
<evidence type="ECO:0000313" key="3">
    <source>
        <dbReference type="EMBL" id="KAL2887317.1"/>
    </source>
</evidence>
<proteinExistence type="inferred from homology"/>
<gene>
    <name evidence="3" type="ORF">HOO65_050438</name>
</gene>